<dbReference type="PRINTS" id="PR00237">
    <property type="entry name" value="GPCRRHODOPSN"/>
</dbReference>
<sequence>MKDTSLPYSNWTEEEKRQRLEQLSYDTFLLLLPTVFFLVVLMVIGLPGNLLVIFVYFKQFPPSATRVFVLALAFCDLSINVFGFPRHIILMRYSYCSQGVTYCRLVGPVAVFPILLSYWLLVCVALERRHRICNPLGHHLDPSHAIALLVVPFTLTTLVLFPFLGFQEEGTFDIGIPGLQGIQCTFPTITNGTDVNKVYGFLLIFSFASILTLLILCYLNILLVVLRQREQHGRSGANQPLAQPISRDSSTGDSAPTSTHEQTDLTTSTALKATVPGTEATAVTSVSKNNNSSFSQVQKQQSPTFVVTAAEEPPMSSSSIQTDQTRVGQLNSGTVTFATSRAEDSISSQRQIESEQPQQHVKQHDYRGLSKTTLMMLVLTGATVICCVPYFYME</sequence>
<dbReference type="InterPro" id="IPR017452">
    <property type="entry name" value="GPCR_Rhodpsn_7TM"/>
</dbReference>
<organism evidence="12 13">
    <name type="scientific">Pomacea canaliculata</name>
    <name type="common">Golden apple snail</name>
    <dbReference type="NCBI Taxonomy" id="400727"/>
    <lineage>
        <taxon>Eukaryota</taxon>
        <taxon>Metazoa</taxon>
        <taxon>Spiralia</taxon>
        <taxon>Lophotrochozoa</taxon>
        <taxon>Mollusca</taxon>
        <taxon>Gastropoda</taxon>
        <taxon>Caenogastropoda</taxon>
        <taxon>Architaenioglossa</taxon>
        <taxon>Ampullarioidea</taxon>
        <taxon>Ampullariidae</taxon>
        <taxon>Pomacea</taxon>
    </lineage>
</organism>
<feature type="transmembrane region" description="Helical" evidence="10">
    <location>
        <begin position="372"/>
        <end position="392"/>
    </location>
</feature>
<evidence type="ECO:0000256" key="7">
    <source>
        <dbReference type="ARBA" id="ARBA00023170"/>
    </source>
</evidence>
<dbReference type="GO" id="GO:0005886">
    <property type="term" value="C:plasma membrane"/>
    <property type="evidence" value="ECO:0007669"/>
    <property type="project" value="UniProtKB-SubCell"/>
</dbReference>
<keyword evidence="8" id="KW-0807">Transducer</keyword>
<feature type="region of interest" description="Disordered" evidence="9">
    <location>
        <begin position="341"/>
        <end position="363"/>
    </location>
</feature>
<reference evidence="12 13" key="1">
    <citation type="submission" date="2018-04" db="EMBL/GenBank/DDBJ databases">
        <title>The genome of golden apple snail Pomacea canaliculata provides insight into stress tolerance and invasive adaptation.</title>
        <authorList>
            <person name="Liu C."/>
            <person name="Liu B."/>
            <person name="Ren Y."/>
            <person name="Zhang Y."/>
            <person name="Wang H."/>
            <person name="Li S."/>
            <person name="Jiang F."/>
            <person name="Yin L."/>
            <person name="Zhang G."/>
            <person name="Qian W."/>
            <person name="Fan W."/>
        </authorList>
    </citation>
    <scope>NUCLEOTIDE SEQUENCE [LARGE SCALE GENOMIC DNA]</scope>
    <source>
        <strain evidence="12">SZHN2017</strain>
        <tissue evidence="12">Muscle</tissue>
    </source>
</reference>
<evidence type="ECO:0000259" key="11">
    <source>
        <dbReference type="PROSITE" id="PS50262"/>
    </source>
</evidence>
<accession>A0A2T7P2V1</accession>
<dbReference type="OrthoDB" id="6153266at2759"/>
<evidence type="ECO:0000256" key="3">
    <source>
        <dbReference type="ARBA" id="ARBA00022692"/>
    </source>
</evidence>
<feature type="transmembrane region" description="Helical" evidence="10">
    <location>
        <begin position="28"/>
        <end position="55"/>
    </location>
</feature>
<dbReference type="InterPro" id="IPR000276">
    <property type="entry name" value="GPCR_Rhodpsn"/>
</dbReference>
<feature type="transmembrane region" description="Helical" evidence="10">
    <location>
        <begin position="146"/>
        <end position="164"/>
    </location>
</feature>
<evidence type="ECO:0000256" key="2">
    <source>
        <dbReference type="ARBA" id="ARBA00022475"/>
    </source>
</evidence>
<evidence type="ECO:0000256" key="1">
    <source>
        <dbReference type="ARBA" id="ARBA00004651"/>
    </source>
</evidence>
<dbReference type="Gene3D" id="1.20.1070.10">
    <property type="entry name" value="Rhodopsin 7-helix transmembrane proteins"/>
    <property type="match status" value="1"/>
</dbReference>
<evidence type="ECO:0000256" key="4">
    <source>
        <dbReference type="ARBA" id="ARBA00022989"/>
    </source>
</evidence>
<evidence type="ECO:0000256" key="5">
    <source>
        <dbReference type="ARBA" id="ARBA00023040"/>
    </source>
</evidence>
<feature type="region of interest" description="Disordered" evidence="9">
    <location>
        <begin position="234"/>
        <end position="273"/>
    </location>
</feature>
<feature type="transmembrane region" description="Helical" evidence="10">
    <location>
        <begin position="105"/>
        <end position="126"/>
    </location>
</feature>
<keyword evidence="3 10" id="KW-0812">Transmembrane</keyword>
<dbReference type="Pfam" id="PF00001">
    <property type="entry name" value="7tm_1"/>
    <property type="match status" value="1"/>
</dbReference>
<evidence type="ECO:0000313" key="13">
    <source>
        <dbReference type="Proteomes" id="UP000245119"/>
    </source>
</evidence>
<evidence type="ECO:0000256" key="6">
    <source>
        <dbReference type="ARBA" id="ARBA00023136"/>
    </source>
</evidence>
<dbReference type="PANTHER" id="PTHR24228:SF59">
    <property type="entry name" value="NEUROPEPTIDE RECEPTOR 15"/>
    <property type="match status" value="1"/>
</dbReference>
<evidence type="ECO:0000313" key="12">
    <source>
        <dbReference type="EMBL" id="PVD27741.1"/>
    </source>
</evidence>
<name>A0A2T7P2V1_POMCA</name>
<evidence type="ECO:0000256" key="9">
    <source>
        <dbReference type="SAM" id="MobiDB-lite"/>
    </source>
</evidence>
<evidence type="ECO:0000256" key="8">
    <source>
        <dbReference type="ARBA" id="ARBA00023224"/>
    </source>
</evidence>
<gene>
    <name evidence="12" type="ORF">C0Q70_12913</name>
</gene>
<comment type="caution">
    <text evidence="12">The sequence shown here is derived from an EMBL/GenBank/DDBJ whole genome shotgun (WGS) entry which is preliminary data.</text>
</comment>
<keyword evidence="13" id="KW-1185">Reference proteome</keyword>
<keyword evidence="4 10" id="KW-1133">Transmembrane helix</keyword>
<keyword evidence="5" id="KW-0297">G-protein coupled receptor</keyword>
<dbReference type="Proteomes" id="UP000245119">
    <property type="component" value="Linkage Group LG7"/>
</dbReference>
<dbReference type="SUPFAM" id="SSF81321">
    <property type="entry name" value="Family A G protein-coupled receptor-like"/>
    <property type="match status" value="1"/>
</dbReference>
<dbReference type="PROSITE" id="PS50262">
    <property type="entry name" value="G_PROTEIN_RECEP_F1_2"/>
    <property type="match status" value="1"/>
</dbReference>
<dbReference type="PANTHER" id="PTHR24228">
    <property type="entry name" value="B2 BRADYKININ RECEPTOR/ANGIOTENSIN II RECEPTOR"/>
    <property type="match status" value="1"/>
</dbReference>
<feature type="transmembrane region" description="Helical" evidence="10">
    <location>
        <begin position="67"/>
        <end position="85"/>
    </location>
</feature>
<keyword evidence="2" id="KW-1003">Cell membrane</keyword>
<evidence type="ECO:0000256" key="10">
    <source>
        <dbReference type="SAM" id="Phobius"/>
    </source>
</evidence>
<dbReference type="CDD" id="cd00637">
    <property type="entry name" value="7tm_classA_rhodopsin-like"/>
    <property type="match status" value="1"/>
</dbReference>
<feature type="compositionally biased region" description="Low complexity" evidence="9">
    <location>
        <begin position="345"/>
        <end position="359"/>
    </location>
</feature>
<proteinExistence type="predicted"/>
<feature type="compositionally biased region" description="Polar residues" evidence="9">
    <location>
        <begin position="236"/>
        <end position="271"/>
    </location>
</feature>
<keyword evidence="7" id="KW-0675">Receptor</keyword>
<keyword evidence="6 10" id="KW-0472">Membrane</keyword>
<protein>
    <recommendedName>
        <fullName evidence="11">G-protein coupled receptors family 1 profile domain-containing protein</fullName>
    </recommendedName>
</protein>
<feature type="domain" description="G-protein coupled receptors family 1 profile" evidence="11">
    <location>
        <begin position="48"/>
        <end position="394"/>
    </location>
</feature>
<comment type="subcellular location">
    <subcellularLocation>
        <location evidence="1">Cell membrane</location>
        <topology evidence="1">Multi-pass membrane protein</topology>
    </subcellularLocation>
</comment>
<feature type="transmembrane region" description="Helical" evidence="10">
    <location>
        <begin position="198"/>
        <end position="226"/>
    </location>
</feature>
<dbReference type="EMBL" id="PZQS01000007">
    <property type="protein sequence ID" value="PVD27741.1"/>
    <property type="molecule type" value="Genomic_DNA"/>
</dbReference>
<dbReference type="GO" id="GO:0004930">
    <property type="term" value="F:G protein-coupled receptor activity"/>
    <property type="evidence" value="ECO:0007669"/>
    <property type="project" value="UniProtKB-KW"/>
</dbReference>
<dbReference type="AlphaFoldDB" id="A0A2T7P2V1"/>